<dbReference type="InterPro" id="IPR045209">
    <property type="entry name" value="Rrp5"/>
</dbReference>
<dbReference type="FunFam" id="1.25.40.10:FF:000065">
    <property type="entry name" value="Programmed cell death 11"/>
    <property type="match status" value="1"/>
</dbReference>
<accession>A0A9J2PF40</accession>
<protein>
    <submittedName>
        <fullName evidence="9">S1 motif domain-containing protein</fullName>
    </submittedName>
</protein>
<feature type="repeat" description="TPR" evidence="5">
    <location>
        <begin position="1767"/>
        <end position="1800"/>
    </location>
</feature>
<comment type="subcellular location">
    <subcellularLocation>
        <location evidence="1">Nucleus</location>
        <location evidence="1">Nucleolus</location>
    </subcellularLocation>
</comment>
<feature type="region of interest" description="Disordered" evidence="6">
    <location>
        <begin position="35"/>
        <end position="69"/>
    </location>
</feature>
<dbReference type="PANTHER" id="PTHR23270:SF10">
    <property type="entry name" value="PROTEIN RRP5 HOMOLOG"/>
    <property type="match status" value="1"/>
</dbReference>
<dbReference type="InterPro" id="IPR019734">
    <property type="entry name" value="TPR_rpt"/>
</dbReference>
<feature type="compositionally biased region" description="Basic and acidic residues" evidence="6">
    <location>
        <begin position="42"/>
        <end position="53"/>
    </location>
</feature>
<dbReference type="SUPFAM" id="SSF50249">
    <property type="entry name" value="Nucleic acid-binding proteins"/>
    <property type="match status" value="2"/>
</dbReference>
<dbReference type="InterPro" id="IPR008847">
    <property type="entry name" value="Suf"/>
</dbReference>
<evidence type="ECO:0000259" key="7">
    <source>
        <dbReference type="PROSITE" id="PS50126"/>
    </source>
</evidence>
<evidence type="ECO:0000256" key="1">
    <source>
        <dbReference type="ARBA" id="ARBA00004604"/>
    </source>
</evidence>
<evidence type="ECO:0000256" key="5">
    <source>
        <dbReference type="PROSITE-ProRule" id="PRU00339"/>
    </source>
</evidence>
<evidence type="ECO:0000256" key="3">
    <source>
        <dbReference type="ARBA" id="ARBA00022737"/>
    </source>
</evidence>
<sequence>MAYEKFRVARSNSQQAGNYYASLYSSAMADTEVDFPRGGAKGFDENKANDKSSKTRKRKRDVSNEVDPNASESKWTQFAGVWHTRINPSLLTEGVLGLGVVREIHDDKVELESADGVLVTLPATNVSDQLSTTLKSSSFTLADIFVPGQMIAYKVLRAATATVAVQLQIHDDKVELESADGVLVTLPATNISDQLSTTLKSSSFTLADVFVPGQMIAYKVLRAATATDSKGRKQGGTRRAVVTCCPSVVNAHLMPSSLLNGLVLNGSVESVIISFGLRSCELRGFLPSAALPQYANMETLIHGQVLLIRIQHLSAVGKVGRVINVSAIPEVENLDERVVQKLHLNMLMPGTILQAEPIQSAPHGVYVELGNGVKGFIRKQHLPPRLRRDLSKLVRSIRAVVMFCQQNSQMLVLSAHPDIIALSKPQKRNTFEGIAIGDKVLCEVNEVDRYGNVHFDLILDNAPKGSLVSAYATKSHLQSANEKDAYKPGSVHQVRVISYRLIERQLVVSNKREIFVQKMVSLVDAVPGEKIRAKIESIKANGLGMKVYDRISAFIPIAHVADKQFTRQMLDCRILEADALKRRLILTSKPSLLNTSYKLIKDYSAENVGAVTLGYVRAKHENGGLLIGFYGGVRAYMFPKEAARLGEVKLGCTVQVNVQSVDVERQRMLVAVADPSLTSDTAILRSNAFMEGKDVPLCYSATVTGNSQVVTGTKQGQRIDLSVHLGKKLGGTVQTSMALELLSDTLDPLVDTLTDCFKIGSKIPQVTVLSEKAGIIKVSSKRFLIDWLERHPPIHSIDDLSKGLLVCGTVTQRHSEMGYFVELAGGSALVAPARFIVDSTGQEDPQNEVQVGQTVLARVSSLDIERKRFSLILNPPLCCELDDGENWCSLGLRLLEYTIADWEWCAANLEGGKELPSLGASVDVTLVVPLNDALTVEWSDQKLRGFARKGNFPERKYTKGETLKALLLDVALPSCELEFYIFDEDKESTLHSAKTKKGHTKRRKVELCSEVEVCVAAVKRDFIATVTMEDSFERAVIYLPSRFHPNIVTPSAPAGRFECGAVCKAVVKQFCGSMLIGLAEGDLAFATALLSAKVKTKQEKKRGADSASKRVKPFMVYPAKVIGPWKRGKQSACAVELELPGGILGRLHGSELDESLLENERNPIAAFLREKIAKNVYVKVISFGSIKEITSPKVDLSKPTKKRPNDDNKSITSFVRVAECTMRKWKMAEEKKKQSLLGYQQHYVHGELVTVFVKKPLVGGILQVEASPISAGIIQKQNLGEGNLTLNPTDTDSALIDAAFEPGEVVKARVIGVSTAKNRRRSRQQKCLELTIVENSSEVKPDERVVGRVINKTQSPTSVVFALANNQRAVITPTGVSDRYGQALEDLQAFLLNESRYECWRSKSKSHGSSALIRNATDIEENTLLKAFVSSASNGHVYAEMGPGITGRIEQRRSTANLKPDQLITVRVLRVFPDGGIKLLYMGAAAVEHADEKMTSLEEREGRKRMISTTSSESENGVVSARKKSRMAGFSGSVGKPPIAKPLTIEVNDPGLDWSLSGFTSADLVAVARIGEDEEEIGDGNSTKKNSSKCDMILNESVGATNTELVEGDEKRKKTKKKKEREVEKEKELVERERKLIDAGTLPTSQEEFDRLLTGSPNSSHLWIRYISFFVSEKNIDKARAIAERALNVINFREEDEIFNIWTAYLNLELSFGTAESLKAIFERAISNCDALKMYKQMVRVYQNVHKIEEADTFLEEMLKKFRQEDLDVWFIFGQHLMQTKRFDKARELLKKATKSLPQKHHVMVISRFAQMEYKFGDSEQGKTLFESILSAYPRKADVWSVYVDMLIKSNKINEARQVFERVTSINLGTHNMRTFFKKWLDMEQKHGSEEQQKLVKERAVHYIEEVTEKMDL</sequence>
<dbReference type="SMART" id="SM00316">
    <property type="entry name" value="S1"/>
    <property type="match status" value="6"/>
</dbReference>
<dbReference type="GO" id="GO:0032040">
    <property type="term" value="C:small-subunit processome"/>
    <property type="evidence" value="ECO:0007669"/>
    <property type="project" value="TreeGrafter"/>
</dbReference>
<feature type="domain" description="S1 motif" evidence="7">
    <location>
        <begin position="528"/>
        <end position="589"/>
    </location>
</feature>
<dbReference type="PROSITE" id="PS50126">
    <property type="entry name" value="S1"/>
    <property type="match status" value="4"/>
</dbReference>
<evidence type="ECO:0000313" key="9">
    <source>
        <dbReference type="WBParaSite" id="ALUE_0000852701-mRNA-1"/>
    </source>
</evidence>
<dbReference type="Pfam" id="PF05843">
    <property type="entry name" value="Suf"/>
    <property type="match status" value="1"/>
</dbReference>
<feature type="compositionally biased region" description="Polar residues" evidence="6">
    <location>
        <begin position="1507"/>
        <end position="1517"/>
    </location>
</feature>
<dbReference type="WBParaSite" id="ALUE_0000852701-mRNA-1">
    <property type="protein sequence ID" value="ALUE_0000852701-mRNA-1"/>
    <property type="gene ID" value="ALUE_0000852701"/>
</dbReference>
<dbReference type="GO" id="GO:0006364">
    <property type="term" value="P:rRNA processing"/>
    <property type="evidence" value="ECO:0007669"/>
    <property type="project" value="UniProtKB-KW"/>
</dbReference>
<evidence type="ECO:0000256" key="2">
    <source>
        <dbReference type="ARBA" id="ARBA00022552"/>
    </source>
</evidence>
<proteinExistence type="predicted"/>
<dbReference type="GO" id="GO:0003723">
    <property type="term" value="F:RNA binding"/>
    <property type="evidence" value="ECO:0007669"/>
    <property type="project" value="TreeGrafter"/>
</dbReference>
<dbReference type="SMART" id="SM00386">
    <property type="entry name" value="HAT"/>
    <property type="match status" value="7"/>
</dbReference>
<evidence type="ECO:0000256" key="4">
    <source>
        <dbReference type="ARBA" id="ARBA00023242"/>
    </source>
</evidence>
<keyword evidence="8" id="KW-1185">Reference proteome</keyword>
<dbReference type="InterPro" id="IPR011990">
    <property type="entry name" value="TPR-like_helical_dom_sf"/>
</dbReference>
<feature type="compositionally biased region" description="Basic and acidic residues" evidence="6">
    <location>
        <begin position="1493"/>
        <end position="1504"/>
    </location>
</feature>
<feature type="region of interest" description="Disordered" evidence="6">
    <location>
        <begin position="1493"/>
        <end position="1523"/>
    </location>
</feature>
<dbReference type="InterPro" id="IPR003029">
    <property type="entry name" value="S1_domain"/>
</dbReference>
<keyword evidence="4" id="KW-0539">Nucleus</keyword>
<reference evidence="9" key="1">
    <citation type="submission" date="2023-03" db="UniProtKB">
        <authorList>
            <consortium name="WormBaseParasite"/>
        </authorList>
    </citation>
    <scope>IDENTIFICATION</scope>
</reference>
<dbReference type="Gene3D" id="1.25.40.10">
    <property type="entry name" value="Tetratricopeptide repeat domain"/>
    <property type="match status" value="1"/>
</dbReference>
<dbReference type="PANTHER" id="PTHR23270">
    <property type="entry name" value="PROGRAMMED CELL DEATH PROTEIN 11 PRE-RRNA PROCESSING PROTEIN RRP5"/>
    <property type="match status" value="1"/>
</dbReference>
<feature type="domain" description="S1 motif" evidence="7">
    <location>
        <begin position="803"/>
        <end position="874"/>
    </location>
</feature>
<name>A0A9J2PF40_ASCLU</name>
<dbReference type="SUPFAM" id="SSF48452">
    <property type="entry name" value="TPR-like"/>
    <property type="match status" value="2"/>
</dbReference>
<organism evidence="8 9">
    <name type="scientific">Ascaris lumbricoides</name>
    <name type="common">Giant roundworm</name>
    <dbReference type="NCBI Taxonomy" id="6252"/>
    <lineage>
        <taxon>Eukaryota</taxon>
        <taxon>Metazoa</taxon>
        <taxon>Ecdysozoa</taxon>
        <taxon>Nematoda</taxon>
        <taxon>Chromadorea</taxon>
        <taxon>Rhabditida</taxon>
        <taxon>Spirurina</taxon>
        <taxon>Ascaridomorpha</taxon>
        <taxon>Ascaridoidea</taxon>
        <taxon>Ascarididae</taxon>
        <taxon>Ascaris</taxon>
    </lineage>
</organism>
<keyword evidence="3" id="KW-0677">Repeat</keyword>
<feature type="domain" description="S1 motif" evidence="7">
    <location>
        <begin position="609"/>
        <end position="673"/>
    </location>
</feature>
<dbReference type="PROSITE" id="PS50005">
    <property type="entry name" value="TPR"/>
    <property type="match status" value="1"/>
</dbReference>
<keyword evidence="2" id="KW-0698">rRNA processing</keyword>
<dbReference type="Gene3D" id="2.40.50.140">
    <property type="entry name" value="Nucleic acid-binding proteins"/>
    <property type="match status" value="1"/>
</dbReference>
<dbReference type="InterPro" id="IPR012340">
    <property type="entry name" value="NA-bd_OB-fold"/>
</dbReference>
<evidence type="ECO:0000313" key="8">
    <source>
        <dbReference type="Proteomes" id="UP000036681"/>
    </source>
</evidence>
<feature type="domain" description="S1 motif" evidence="7">
    <location>
        <begin position="345"/>
        <end position="416"/>
    </location>
</feature>
<dbReference type="InterPro" id="IPR003107">
    <property type="entry name" value="HAT"/>
</dbReference>
<dbReference type="Proteomes" id="UP000036681">
    <property type="component" value="Unplaced"/>
</dbReference>
<evidence type="ECO:0000256" key="6">
    <source>
        <dbReference type="SAM" id="MobiDB-lite"/>
    </source>
</evidence>
<keyword evidence="5" id="KW-0802">TPR repeat</keyword>